<dbReference type="KEGG" id="nbe:Back2_18140"/>
<gene>
    <name evidence="1" type="ORF">Back2_18140</name>
</gene>
<dbReference type="RefSeq" id="WP_125568754.1">
    <property type="nucleotide sequence ID" value="NZ_AP019307.1"/>
</dbReference>
<evidence type="ECO:0000313" key="1">
    <source>
        <dbReference type="EMBL" id="BBH17527.1"/>
    </source>
</evidence>
<evidence type="ECO:0000313" key="2">
    <source>
        <dbReference type="Proteomes" id="UP000271573"/>
    </source>
</evidence>
<accession>A0A3G9IF17</accession>
<dbReference type="AlphaFoldDB" id="A0A3G9IF17"/>
<keyword evidence="2" id="KW-1185">Reference proteome</keyword>
<proteinExistence type="predicted"/>
<organism evidence="1 2">
    <name type="scientific">Nocardioides baekrokdamisoli</name>
    <dbReference type="NCBI Taxonomy" id="1804624"/>
    <lineage>
        <taxon>Bacteria</taxon>
        <taxon>Bacillati</taxon>
        <taxon>Actinomycetota</taxon>
        <taxon>Actinomycetes</taxon>
        <taxon>Propionibacteriales</taxon>
        <taxon>Nocardioidaceae</taxon>
        <taxon>Nocardioides</taxon>
    </lineage>
</organism>
<dbReference type="OrthoDB" id="5197930at2"/>
<dbReference type="EMBL" id="AP019307">
    <property type="protein sequence ID" value="BBH17527.1"/>
    <property type="molecule type" value="Genomic_DNA"/>
</dbReference>
<name>A0A3G9IF17_9ACTN</name>
<protein>
    <submittedName>
        <fullName evidence="1">Uncharacterized protein</fullName>
    </submittedName>
</protein>
<sequence length="117" mass="12795">MTSIAHIETAWARGGVKIGIGRRPDSSQGPRLVLRFAPPELETAPDDFESIDGRLFLADEDARALYEALAEHYGHAENDVRALRRDYDAERSRVDRLVGALIDGVGVLSRNGGQSHG</sequence>
<reference evidence="1 2" key="1">
    <citation type="submission" date="2018-11" db="EMBL/GenBank/DDBJ databases">
        <title>Complete genome sequence of Nocardioides baekrokdamisoli strain KCTC 39748.</title>
        <authorList>
            <person name="Kang S.W."/>
            <person name="Lee K.C."/>
            <person name="Kim K.K."/>
            <person name="Kim J.S."/>
            <person name="Kim D.S."/>
            <person name="Ko S.H."/>
            <person name="Yang S.H."/>
            <person name="Shin Y.K."/>
            <person name="Lee J.S."/>
        </authorList>
    </citation>
    <scope>NUCLEOTIDE SEQUENCE [LARGE SCALE GENOMIC DNA]</scope>
    <source>
        <strain evidence="1 2">KCTC 39748</strain>
    </source>
</reference>
<dbReference type="Proteomes" id="UP000271573">
    <property type="component" value="Chromosome"/>
</dbReference>